<dbReference type="eggNOG" id="KOG2404">
    <property type="taxonomic scope" value="Eukaryota"/>
</dbReference>
<dbReference type="OrthoDB" id="7777654at2759"/>
<accession>W9Y199</accession>
<reference evidence="6 7" key="1">
    <citation type="submission" date="2013-03" db="EMBL/GenBank/DDBJ databases">
        <title>The Genome Sequence of Cladophialophora psammophila CBS 110553.</title>
        <authorList>
            <consortium name="The Broad Institute Genomics Platform"/>
            <person name="Cuomo C."/>
            <person name="de Hoog S."/>
            <person name="Gorbushina A."/>
            <person name="Walker B."/>
            <person name="Young S.K."/>
            <person name="Zeng Q."/>
            <person name="Gargeya S."/>
            <person name="Fitzgerald M."/>
            <person name="Haas B."/>
            <person name="Abouelleil A."/>
            <person name="Allen A.W."/>
            <person name="Alvarado L."/>
            <person name="Arachchi H.M."/>
            <person name="Berlin A.M."/>
            <person name="Chapman S.B."/>
            <person name="Gainer-Dewar J."/>
            <person name="Goldberg J."/>
            <person name="Griggs A."/>
            <person name="Gujja S."/>
            <person name="Hansen M."/>
            <person name="Howarth C."/>
            <person name="Imamovic A."/>
            <person name="Ireland A."/>
            <person name="Larimer J."/>
            <person name="McCowan C."/>
            <person name="Murphy C."/>
            <person name="Pearson M."/>
            <person name="Poon T.W."/>
            <person name="Priest M."/>
            <person name="Roberts A."/>
            <person name="Saif S."/>
            <person name="Shea T."/>
            <person name="Sisk P."/>
            <person name="Sykes S."/>
            <person name="Wortman J."/>
            <person name="Nusbaum C."/>
            <person name="Birren B."/>
        </authorList>
    </citation>
    <scope>NUCLEOTIDE SEQUENCE [LARGE SCALE GENOMIC DNA]</scope>
    <source>
        <strain evidence="6 7">CBS 110553</strain>
    </source>
</reference>
<proteinExistence type="predicted"/>
<dbReference type="InterPro" id="IPR003953">
    <property type="entry name" value="FAD-dep_OxRdtase_2_FAD-bd"/>
</dbReference>
<dbReference type="HOGENOM" id="CLU_011398_4_4_1"/>
<evidence type="ECO:0000256" key="1">
    <source>
        <dbReference type="ARBA" id="ARBA00001974"/>
    </source>
</evidence>
<dbReference type="GO" id="GO:0008202">
    <property type="term" value="P:steroid metabolic process"/>
    <property type="evidence" value="ECO:0007669"/>
    <property type="project" value="UniProtKB-ARBA"/>
</dbReference>
<keyword evidence="2" id="KW-0285">Flavoprotein</keyword>
<keyword evidence="3" id="KW-0274">FAD</keyword>
<dbReference type="InterPro" id="IPR050315">
    <property type="entry name" value="FAD-oxidoreductase_2"/>
</dbReference>
<keyword evidence="4" id="KW-0560">Oxidoreductase</keyword>
<dbReference type="GO" id="GO:0016491">
    <property type="term" value="F:oxidoreductase activity"/>
    <property type="evidence" value="ECO:0007669"/>
    <property type="project" value="UniProtKB-KW"/>
</dbReference>
<dbReference type="PANTHER" id="PTHR43400:SF10">
    <property type="entry name" value="3-OXOSTEROID 1-DEHYDROGENASE"/>
    <property type="match status" value="1"/>
</dbReference>
<keyword evidence="7" id="KW-1185">Reference proteome</keyword>
<dbReference type="InterPro" id="IPR036188">
    <property type="entry name" value="FAD/NAD-bd_sf"/>
</dbReference>
<evidence type="ECO:0000256" key="4">
    <source>
        <dbReference type="ARBA" id="ARBA00023002"/>
    </source>
</evidence>
<evidence type="ECO:0000256" key="3">
    <source>
        <dbReference type="ARBA" id="ARBA00022827"/>
    </source>
</evidence>
<evidence type="ECO:0000256" key="2">
    <source>
        <dbReference type="ARBA" id="ARBA00022630"/>
    </source>
</evidence>
<dbReference type="AlphaFoldDB" id="W9Y199"/>
<dbReference type="GeneID" id="19185508"/>
<dbReference type="NCBIfam" id="NF005511">
    <property type="entry name" value="PRK07121.1-4"/>
    <property type="match status" value="1"/>
</dbReference>
<dbReference type="Proteomes" id="UP000019471">
    <property type="component" value="Unassembled WGS sequence"/>
</dbReference>
<protein>
    <recommendedName>
        <fullName evidence="5">FAD-dependent oxidoreductase 2 FAD-binding domain-containing protein</fullName>
    </recommendedName>
</protein>
<sequence>MSPKFHARGILTKQRIHKQGRCVLSGEDTLQTVLYRSDKRRSIRQLVTTNQRGVTTSRISWATLSPGRGAYHGIAPFHKDDLPPGLEVPPSLIVDDVEAAEWAESTDVLVVGFGAAGAAAAIQARESGAQAIAVDRFGSGGATFFSGGVIYAGDTEAQRQNGVDDSAEEMFKYLSLEGCPVQPETLRKFCQDSASNLDWVVKHGLPYGGQVFLEKTAFPPSPYKIYYSGNEAMPSYARRAKPAPRGHMAAGKGFGGSKLYKTLHDAAEKAAVRFLRHTKVTRLVVDRNNRVIGAEMQTVPRNLWKRHDDLFKTVHPWIPFNANRSKRAIEEATNLESRAAESKLIRARHGVILCTGGYNRSLSVVQHYRPVLAKHYEKTLPLGSISDNGDGLALGASVGGVTSLLDKISVARTMVPPNIYANGVLVNAHGKRFINEGAYAMFIGTEMLNQPDGKGYLILESRDFWYGVYKSFFTGGNFLLWGAPALINICFGGTRRARSLEKLAKKIKVPPQGLREQIEGYNKASISGQADKLGKMKDIFKPVVNGPFYAVNVSLGNKFNPAQSITMGGLVVDEQTGNVKREDGSVVEGLYAAGRAAIGVCSGGFVSGMALADAIFSGRRAGQAAAIRTASAPEQLSEKL</sequence>
<comment type="cofactor">
    <cofactor evidence="1">
        <name>FAD</name>
        <dbReference type="ChEBI" id="CHEBI:57692"/>
    </cofactor>
</comment>
<organism evidence="6 7">
    <name type="scientific">Cladophialophora psammophila CBS 110553</name>
    <dbReference type="NCBI Taxonomy" id="1182543"/>
    <lineage>
        <taxon>Eukaryota</taxon>
        <taxon>Fungi</taxon>
        <taxon>Dikarya</taxon>
        <taxon>Ascomycota</taxon>
        <taxon>Pezizomycotina</taxon>
        <taxon>Eurotiomycetes</taxon>
        <taxon>Chaetothyriomycetidae</taxon>
        <taxon>Chaetothyriales</taxon>
        <taxon>Herpotrichiellaceae</taxon>
        <taxon>Cladophialophora</taxon>
    </lineage>
</organism>
<dbReference type="Gene3D" id="3.90.700.10">
    <property type="entry name" value="Succinate dehydrogenase/fumarate reductase flavoprotein, catalytic domain"/>
    <property type="match status" value="1"/>
</dbReference>
<evidence type="ECO:0000313" key="7">
    <source>
        <dbReference type="Proteomes" id="UP000019471"/>
    </source>
</evidence>
<dbReference type="PANTHER" id="PTHR43400">
    <property type="entry name" value="FUMARATE REDUCTASE"/>
    <property type="match status" value="1"/>
</dbReference>
<feature type="domain" description="FAD-dependent oxidoreductase 2 FAD-binding" evidence="5">
    <location>
        <begin position="107"/>
        <end position="600"/>
    </location>
</feature>
<dbReference type="STRING" id="1182543.W9Y199"/>
<gene>
    <name evidence="6" type="ORF">A1O5_00772</name>
</gene>
<evidence type="ECO:0000259" key="5">
    <source>
        <dbReference type="Pfam" id="PF00890"/>
    </source>
</evidence>
<dbReference type="Gene3D" id="3.50.50.60">
    <property type="entry name" value="FAD/NAD(P)-binding domain"/>
    <property type="match status" value="2"/>
</dbReference>
<dbReference type="RefSeq" id="XP_007739581.1">
    <property type="nucleotide sequence ID" value="XM_007741391.1"/>
</dbReference>
<dbReference type="InterPro" id="IPR027477">
    <property type="entry name" value="Succ_DH/fumarate_Rdtase_cat_sf"/>
</dbReference>
<dbReference type="SUPFAM" id="SSF51905">
    <property type="entry name" value="FAD/NAD(P)-binding domain"/>
    <property type="match status" value="1"/>
</dbReference>
<evidence type="ECO:0000313" key="6">
    <source>
        <dbReference type="EMBL" id="EXJ76264.1"/>
    </source>
</evidence>
<dbReference type="Pfam" id="PF00890">
    <property type="entry name" value="FAD_binding_2"/>
    <property type="match status" value="1"/>
</dbReference>
<dbReference type="EMBL" id="AMGX01000001">
    <property type="protein sequence ID" value="EXJ76264.1"/>
    <property type="molecule type" value="Genomic_DNA"/>
</dbReference>
<dbReference type="SUPFAM" id="SSF56425">
    <property type="entry name" value="Succinate dehydrogenase/fumarate reductase flavoprotein, catalytic domain"/>
    <property type="match status" value="1"/>
</dbReference>
<name>W9Y199_9EURO</name>
<comment type="caution">
    <text evidence="6">The sequence shown here is derived from an EMBL/GenBank/DDBJ whole genome shotgun (WGS) entry which is preliminary data.</text>
</comment>